<dbReference type="PIRSF" id="PIRSF015034">
    <property type="entry name" value="YacH"/>
    <property type="match status" value="1"/>
</dbReference>
<dbReference type="InterPro" id="IPR036876">
    <property type="entry name" value="UVR_dom_sf"/>
</dbReference>
<dbReference type="GO" id="GO:0008270">
    <property type="term" value="F:zinc ion binding"/>
    <property type="evidence" value="ECO:0007669"/>
    <property type="project" value="TreeGrafter"/>
</dbReference>
<dbReference type="InterPro" id="IPR001943">
    <property type="entry name" value="UVR_dom"/>
</dbReference>
<dbReference type="GO" id="GO:1990169">
    <property type="term" value="P:stress response to copper ion"/>
    <property type="evidence" value="ECO:0007669"/>
    <property type="project" value="TreeGrafter"/>
</dbReference>
<evidence type="ECO:0000313" key="2">
    <source>
        <dbReference type="EMBL" id="CAD2074458.1"/>
    </source>
</evidence>
<dbReference type="Pfam" id="PF02151">
    <property type="entry name" value="UVR"/>
    <property type="match status" value="1"/>
</dbReference>
<dbReference type="RefSeq" id="WP_185125242.1">
    <property type="nucleotide sequence ID" value="NZ_CAJEWD010000004.1"/>
</dbReference>
<dbReference type="PROSITE" id="PS50151">
    <property type="entry name" value="UVR"/>
    <property type="match status" value="1"/>
</dbReference>
<evidence type="ECO:0000313" key="3">
    <source>
        <dbReference type="Proteomes" id="UP000589351"/>
    </source>
</evidence>
<reference evidence="2 3" key="1">
    <citation type="submission" date="2020-07" db="EMBL/GenBank/DDBJ databases">
        <authorList>
            <person name="Criscuolo A."/>
        </authorList>
    </citation>
    <scope>NUCLEOTIDE SEQUENCE [LARGE SCALE GENOMIC DNA]</scope>
    <source>
        <strain evidence="2">CIP111649</strain>
    </source>
</reference>
<dbReference type="PANTHER" id="PTHR38430:SF1">
    <property type="entry name" value="PROTEIN-ARGININE KINASE ACTIVATOR PROTEIN"/>
    <property type="match status" value="1"/>
</dbReference>
<dbReference type="GO" id="GO:0050897">
    <property type="term" value="F:cobalt ion binding"/>
    <property type="evidence" value="ECO:0007669"/>
    <property type="project" value="TreeGrafter"/>
</dbReference>
<comment type="caution">
    <text evidence="2">The sequence shown here is derived from an EMBL/GenBank/DDBJ whole genome shotgun (WGS) entry which is preliminary data.</text>
</comment>
<proteinExistence type="predicted"/>
<sequence>MKCELCNEREAQVHITEGSGPTEKVRYLCEQCAEKSLYAKEQNKDNPFDIQTLLSMLAAHNRQAQNVTVEVPACPSCGSTIESVVNNGLFGCSYCYEYFGDHVPEIVRRVQLNQHHHAGKIPVQAEDSLRLKRDIQSLEKLLSEKIDTQAFEEAAVIRDRIQALKDGGQDE</sequence>
<protein>
    <submittedName>
        <fullName evidence="2">UvrB/uvrC motif protein</fullName>
    </submittedName>
</protein>
<dbReference type="GO" id="GO:0046870">
    <property type="term" value="F:cadmium ion binding"/>
    <property type="evidence" value="ECO:0007669"/>
    <property type="project" value="TreeGrafter"/>
</dbReference>
<keyword evidence="3" id="KW-1185">Reference proteome</keyword>
<dbReference type="GO" id="GO:0005507">
    <property type="term" value="F:copper ion binding"/>
    <property type="evidence" value="ECO:0007669"/>
    <property type="project" value="TreeGrafter"/>
</dbReference>
<dbReference type="Gene3D" id="4.10.860.10">
    <property type="entry name" value="UVR domain"/>
    <property type="match status" value="1"/>
</dbReference>
<feature type="domain" description="UVR" evidence="1">
    <location>
        <begin position="132"/>
        <end position="167"/>
    </location>
</feature>
<dbReference type="InterPro" id="IPR025542">
    <property type="entry name" value="YacH"/>
</dbReference>
<dbReference type="GO" id="GO:1990170">
    <property type="term" value="P:stress response to cadmium ion"/>
    <property type="evidence" value="ECO:0007669"/>
    <property type="project" value="TreeGrafter"/>
</dbReference>
<dbReference type="PANTHER" id="PTHR38430">
    <property type="entry name" value="PROTEIN-ARGININE KINASE ACTIVATOR PROTEIN"/>
    <property type="match status" value="1"/>
</dbReference>
<evidence type="ECO:0000259" key="1">
    <source>
        <dbReference type="PROSITE" id="PS50151"/>
    </source>
</evidence>
<dbReference type="SUPFAM" id="SSF46600">
    <property type="entry name" value="C-terminal UvrC-binding domain of UvrB"/>
    <property type="match status" value="1"/>
</dbReference>
<accession>A0A6V7RAN2</accession>
<gene>
    <name evidence="2" type="ORF">JEODO184_00709</name>
</gene>
<organism evidence="2 3">
    <name type="scientific">Jeotgalicoccus meleagridis</name>
    <dbReference type="NCBI Taxonomy" id="2759181"/>
    <lineage>
        <taxon>Bacteria</taxon>
        <taxon>Bacillati</taxon>
        <taxon>Bacillota</taxon>
        <taxon>Bacilli</taxon>
        <taxon>Bacillales</taxon>
        <taxon>Staphylococcaceae</taxon>
        <taxon>Jeotgalicoccus</taxon>
    </lineage>
</organism>
<name>A0A6V7RAN2_9STAP</name>
<dbReference type="AlphaFoldDB" id="A0A6V7RAN2"/>
<dbReference type="EMBL" id="CAJEWD010000004">
    <property type="protein sequence ID" value="CAD2074458.1"/>
    <property type="molecule type" value="Genomic_DNA"/>
</dbReference>
<dbReference type="Proteomes" id="UP000589351">
    <property type="component" value="Unassembled WGS sequence"/>
</dbReference>